<dbReference type="AlphaFoldDB" id="A0A6I2GDK1"/>
<dbReference type="Proteomes" id="UP000430975">
    <property type="component" value="Unassembled WGS sequence"/>
</dbReference>
<gene>
    <name evidence="5" type="ORF">GIY09_08480</name>
</gene>
<dbReference type="EMBL" id="WJQS01000007">
    <property type="protein sequence ID" value="MRI85900.1"/>
    <property type="molecule type" value="Genomic_DNA"/>
</dbReference>
<keyword evidence="6" id="KW-1185">Reference proteome</keyword>
<keyword evidence="5" id="KW-0456">Lyase</keyword>
<dbReference type="PANTHER" id="PTHR32328:SF0">
    <property type="entry name" value="L-SERYL-TRNA(SEC) SELENIUM TRANSFERASE"/>
    <property type="match status" value="1"/>
</dbReference>
<reference evidence="5 6" key="1">
    <citation type="submission" date="2019-11" db="EMBL/GenBank/DDBJ databases">
        <title>Characterisation of Fundicoccus ignavus gen. nov. sp. nov., a novel genus of the family Aerococcaceae isolated from bulk tank milk.</title>
        <authorList>
            <person name="Siebert A."/>
            <person name="Huptas C."/>
            <person name="Wenning M."/>
            <person name="Scherer S."/>
            <person name="Doll E.V."/>
        </authorList>
    </citation>
    <scope>NUCLEOTIDE SEQUENCE [LARGE SCALE GENOMIC DNA]</scope>
    <source>
        <strain evidence="5 6">WS4759</strain>
    </source>
</reference>
<evidence type="ECO:0000256" key="4">
    <source>
        <dbReference type="PIRSR" id="PIRSR618319-50"/>
    </source>
</evidence>
<evidence type="ECO:0000313" key="5">
    <source>
        <dbReference type="EMBL" id="MRI85900.1"/>
    </source>
</evidence>
<comment type="similarity">
    <text evidence="3">Belongs to the SelA family.</text>
</comment>
<dbReference type="RefSeq" id="WP_153863742.1">
    <property type="nucleotide sequence ID" value="NZ_WJQS01000007.1"/>
</dbReference>
<dbReference type="Pfam" id="PF03841">
    <property type="entry name" value="SelA"/>
    <property type="match status" value="1"/>
</dbReference>
<evidence type="ECO:0000256" key="3">
    <source>
        <dbReference type="ARBA" id="ARBA00044507"/>
    </source>
</evidence>
<name>A0A6I2GDK1_9LACT</name>
<dbReference type="NCBIfam" id="TIGR01437">
    <property type="entry name" value="selA_rel"/>
    <property type="match status" value="1"/>
</dbReference>
<dbReference type="GO" id="GO:0004125">
    <property type="term" value="F:L-seryl-tRNA(Sec) selenium transferase activity"/>
    <property type="evidence" value="ECO:0007669"/>
    <property type="project" value="TreeGrafter"/>
</dbReference>
<comment type="cofactor">
    <cofactor evidence="1 4">
        <name>pyridoxal 5'-phosphate</name>
        <dbReference type="ChEBI" id="CHEBI:597326"/>
    </cofactor>
</comment>
<comment type="caution">
    <text evidence="5">The sequence shown here is derived from an EMBL/GenBank/DDBJ whole genome shotgun (WGS) entry which is preliminary data.</text>
</comment>
<dbReference type="SUPFAM" id="SSF53383">
    <property type="entry name" value="PLP-dependent transferases"/>
    <property type="match status" value="1"/>
</dbReference>
<sequence length="370" mass="39899">MTSIYEKYDLKQVINASGKMTALGVSKYVDAALDAQRLGGKSFFEMDQLYIQVGKYLAGLLGCEDTQIVSSASAGIAQSVAALIGKGSQFHVYNPYSPRIKAREIIVPKGHNVDFGAPIQTMVELGGGRVVEAGYANKCTPALVEDMISEETVAILYVKSHHSVQKSMLSVSQAAEVAKKHGLPLIVDAAAEQDLTKYLEEGADLVIYSGAKALEGTSSGIVIGKKEYVEWVRLQGKGIGRAMKIGKENILGLAAAIEYYLEHGSESGESMKARLAPFVQALNELPGVTASVVQDLAGREIYRAKVTFTPEVNLSGVAARDLLIAGQPAIYLRDHQVNQGVLEFDIRSVDEHEMTQIVDALRDIVTQHSN</sequence>
<accession>A0A6I2GDK1</accession>
<dbReference type="Gene3D" id="3.40.640.10">
    <property type="entry name" value="Type I PLP-dependent aspartate aminotransferase-like (Major domain)"/>
    <property type="match status" value="1"/>
</dbReference>
<dbReference type="FunFam" id="3.40.640.10:FF:000056">
    <property type="entry name" value="SelA-like pyridoxal phosphate-dependent enzyme"/>
    <property type="match status" value="1"/>
</dbReference>
<dbReference type="InterPro" id="IPR018319">
    <property type="entry name" value="SelA-like"/>
</dbReference>
<dbReference type="InterPro" id="IPR015424">
    <property type="entry name" value="PyrdxlP-dep_Trfase"/>
</dbReference>
<dbReference type="GO" id="GO:0016829">
    <property type="term" value="F:lyase activity"/>
    <property type="evidence" value="ECO:0007669"/>
    <property type="project" value="UniProtKB-KW"/>
</dbReference>
<evidence type="ECO:0000313" key="6">
    <source>
        <dbReference type="Proteomes" id="UP000430975"/>
    </source>
</evidence>
<evidence type="ECO:0000256" key="2">
    <source>
        <dbReference type="ARBA" id="ARBA00022898"/>
    </source>
</evidence>
<feature type="modified residue" description="N6-(pyridoxal phosphate)lysine" evidence="4">
    <location>
        <position position="212"/>
    </location>
</feature>
<dbReference type="InterPro" id="IPR015421">
    <property type="entry name" value="PyrdxlP-dep_Trfase_major"/>
</dbReference>
<evidence type="ECO:0000256" key="1">
    <source>
        <dbReference type="ARBA" id="ARBA00001933"/>
    </source>
</evidence>
<keyword evidence="2 4" id="KW-0663">Pyridoxal phosphate</keyword>
<proteinExistence type="inferred from homology"/>
<dbReference type="PANTHER" id="PTHR32328">
    <property type="entry name" value="L-SERYL-TRNA(SEC) SELENIUM TRANSFERASE"/>
    <property type="match status" value="1"/>
</dbReference>
<protein>
    <submittedName>
        <fullName evidence="5">DgaE family pyridoxal phosphate-dependent ammonia lyase</fullName>
    </submittedName>
</protein>
<dbReference type="InterPro" id="IPR006337">
    <property type="entry name" value="DgaE-like"/>
</dbReference>
<organism evidence="5 6">
    <name type="scientific">Fundicoccus ignavus</name>
    <dbReference type="NCBI Taxonomy" id="2664442"/>
    <lineage>
        <taxon>Bacteria</taxon>
        <taxon>Bacillati</taxon>
        <taxon>Bacillota</taxon>
        <taxon>Bacilli</taxon>
        <taxon>Lactobacillales</taxon>
        <taxon>Aerococcaceae</taxon>
        <taxon>Fundicoccus</taxon>
    </lineage>
</organism>